<name>A0ABP0NCS4_9DINO</name>
<feature type="domain" description="EamA" evidence="2">
    <location>
        <begin position="196"/>
        <end position="304"/>
    </location>
</feature>
<dbReference type="Pfam" id="PF00892">
    <property type="entry name" value="EamA"/>
    <property type="match status" value="1"/>
</dbReference>
<dbReference type="InterPro" id="IPR000620">
    <property type="entry name" value="EamA_dom"/>
</dbReference>
<feature type="transmembrane region" description="Helical" evidence="1">
    <location>
        <begin position="259"/>
        <end position="278"/>
    </location>
</feature>
<comment type="caution">
    <text evidence="3">The sequence shown here is derived from an EMBL/GenBank/DDBJ whole genome shotgun (WGS) entry which is preliminary data.</text>
</comment>
<dbReference type="Proteomes" id="UP001642464">
    <property type="component" value="Unassembled WGS sequence"/>
</dbReference>
<organism evidence="3 4">
    <name type="scientific">Durusdinium trenchii</name>
    <dbReference type="NCBI Taxonomy" id="1381693"/>
    <lineage>
        <taxon>Eukaryota</taxon>
        <taxon>Sar</taxon>
        <taxon>Alveolata</taxon>
        <taxon>Dinophyceae</taxon>
        <taxon>Suessiales</taxon>
        <taxon>Symbiodiniaceae</taxon>
        <taxon>Durusdinium</taxon>
    </lineage>
</organism>
<feature type="non-terminal residue" evidence="3">
    <location>
        <position position="1"/>
    </location>
</feature>
<keyword evidence="1" id="KW-0472">Membrane</keyword>
<feature type="transmembrane region" description="Helical" evidence="1">
    <location>
        <begin position="163"/>
        <end position="182"/>
    </location>
</feature>
<feature type="transmembrane region" description="Helical" evidence="1">
    <location>
        <begin position="229"/>
        <end position="247"/>
    </location>
</feature>
<proteinExistence type="predicted"/>
<feature type="transmembrane region" description="Helical" evidence="1">
    <location>
        <begin position="194"/>
        <end position="217"/>
    </location>
</feature>
<evidence type="ECO:0000259" key="2">
    <source>
        <dbReference type="Pfam" id="PF00892"/>
    </source>
</evidence>
<dbReference type="EMBL" id="CAXAMM010027686">
    <property type="protein sequence ID" value="CAK9061364.1"/>
    <property type="molecule type" value="Genomic_DNA"/>
</dbReference>
<feature type="transmembrane region" description="Helical" evidence="1">
    <location>
        <begin position="92"/>
        <end position="112"/>
    </location>
</feature>
<keyword evidence="1" id="KW-1133">Transmembrane helix</keyword>
<feature type="non-terminal residue" evidence="3">
    <location>
        <position position="309"/>
    </location>
</feature>
<keyword evidence="1" id="KW-0812">Transmembrane</keyword>
<evidence type="ECO:0000313" key="4">
    <source>
        <dbReference type="Proteomes" id="UP001642464"/>
    </source>
</evidence>
<gene>
    <name evidence="3" type="ORF">SCF082_LOCUS32157</name>
</gene>
<keyword evidence="4" id="KW-1185">Reference proteome</keyword>
<protein>
    <recommendedName>
        <fullName evidence="2">EamA domain-containing protein</fullName>
    </recommendedName>
</protein>
<sequence length="309" mass="33367">RRAEHHRSGTREAQRWKPSLTTAANPSYPLCMFKAVAILVLYAVLVVALGILAYSDAPEGANAATALIVPIAVAAVSLGCAIMALLIHKNRLVGMIGIHAGIVIPLLVAIAVGHRAYVAHEASKSYQEGVALWEQRVQGGGINTPAAREKFFDENKYPEYDKGYLRGALVAIAAVSLQTFVSDEPSNGSAPSQLGGVFLVILTLLGWSSIPLFLRYFAEDIDGWTSNGWRYGFAALIWLPVLIVVGLRKKLPAGLFRLALVPAAFNIVGQVCFTWAHYMLDPGMLTFALRAHIVFVTVGAALLFVSERE</sequence>
<evidence type="ECO:0000256" key="1">
    <source>
        <dbReference type="SAM" id="Phobius"/>
    </source>
</evidence>
<feature type="transmembrane region" description="Helical" evidence="1">
    <location>
        <begin position="284"/>
        <end position="305"/>
    </location>
</feature>
<reference evidence="3 4" key="1">
    <citation type="submission" date="2024-02" db="EMBL/GenBank/DDBJ databases">
        <authorList>
            <person name="Chen Y."/>
            <person name="Shah S."/>
            <person name="Dougan E. K."/>
            <person name="Thang M."/>
            <person name="Chan C."/>
        </authorList>
    </citation>
    <scope>NUCLEOTIDE SEQUENCE [LARGE SCALE GENOMIC DNA]</scope>
</reference>
<accession>A0ABP0NCS4</accession>
<feature type="transmembrane region" description="Helical" evidence="1">
    <location>
        <begin position="35"/>
        <end position="55"/>
    </location>
</feature>
<feature type="transmembrane region" description="Helical" evidence="1">
    <location>
        <begin position="67"/>
        <end position="87"/>
    </location>
</feature>
<evidence type="ECO:0000313" key="3">
    <source>
        <dbReference type="EMBL" id="CAK9061364.1"/>
    </source>
</evidence>